<sequence length="309" mass="35425">MGIGDSQLKVKRRIKQEPERRSHATDMVMKVWARRHSLYKHLSMGSVVRYSLYSATPRLQTLHKLCDDTLIQDYDKEGFVDDLLRYVAFIGHPKDQTYALLGVTSHPTSTGWTQTFSKWLEQHCEKVITDTRTPAYLQAFGSYLRRFASEELTAYSQYQDHGLLMKLFEVIDDPRANPFETMDRKESFKPFMTLTQWHRISLVLGPFLKLAIESSQLRKLELSRLPESESSRLLPEQEGDADLTRTAMYHVPSGLGSFKAGFCLYITVGASYADVLQTLSENLECLQEVFSPSFIGDDINEIGPMVVHR</sequence>
<dbReference type="RefSeq" id="XP_046004737.1">
    <property type="nucleotide sequence ID" value="XM_046162832.1"/>
</dbReference>
<evidence type="ECO:0000313" key="1">
    <source>
        <dbReference type="EMBL" id="KAH7012472.1"/>
    </source>
</evidence>
<organism evidence="1 2">
    <name type="scientific">Microdochium trichocladiopsis</name>
    <dbReference type="NCBI Taxonomy" id="1682393"/>
    <lineage>
        <taxon>Eukaryota</taxon>
        <taxon>Fungi</taxon>
        <taxon>Dikarya</taxon>
        <taxon>Ascomycota</taxon>
        <taxon>Pezizomycotina</taxon>
        <taxon>Sordariomycetes</taxon>
        <taxon>Xylariomycetidae</taxon>
        <taxon>Xylariales</taxon>
        <taxon>Microdochiaceae</taxon>
        <taxon>Microdochium</taxon>
    </lineage>
</organism>
<dbReference type="GeneID" id="70192378"/>
<dbReference type="EMBL" id="JAGTJQ010000014">
    <property type="protein sequence ID" value="KAH7012472.1"/>
    <property type="molecule type" value="Genomic_DNA"/>
</dbReference>
<comment type="caution">
    <text evidence="1">The sequence shown here is derived from an EMBL/GenBank/DDBJ whole genome shotgun (WGS) entry which is preliminary data.</text>
</comment>
<protein>
    <submittedName>
        <fullName evidence="1">Uncharacterized protein</fullName>
    </submittedName>
</protein>
<evidence type="ECO:0000313" key="2">
    <source>
        <dbReference type="Proteomes" id="UP000756346"/>
    </source>
</evidence>
<dbReference type="OrthoDB" id="10602830at2759"/>
<proteinExistence type="predicted"/>
<keyword evidence="2" id="KW-1185">Reference proteome</keyword>
<dbReference type="AlphaFoldDB" id="A0A9P9BHW9"/>
<gene>
    <name evidence="1" type="ORF">B0I36DRAFT_436573</name>
</gene>
<name>A0A9P9BHW9_9PEZI</name>
<dbReference type="Proteomes" id="UP000756346">
    <property type="component" value="Unassembled WGS sequence"/>
</dbReference>
<reference evidence="1" key="1">
    <citation type="journal article" date="2021" name="Nat. Commun.">
        <title>Genetic determinants of endophytism in the Arabidopsis root mycobiome.</title>
        <authorList>
            <person name="Mesny F."/>
            <person name="Miyauchi S."/>
            <person name="Thiergart T."/>
            <person name="Pickel B."/>
            <person name="Atanasova L."/>
            <person name="Karlsson M."/>
            <person name="Huettel B."/>
            <person name="Barry K.W."/>
            <person name="Haridas S."/>
            <person name="Chen C."/>
            <person name="Bauer D."/>
            <person name="Andreopoulos W."/>
            <person name="Pangilinan J."/>
            <person name="LaButti K."/>
            <person name="Riley R."/>
            <person name="Lipzen A."/>
            <person name="Clum A."/>
            <person name="Drula E."/>
            <person name="Henrissat B."/>
            <person name="Kohler A."/>
            <person name="Grigoriev I.V."/>
            <person name="Martin F.M."/>
            <person name="Hacquard S."/>
        </authorList>
    </citation>
    <scope>NUCLEOTIDE SEQUENCE</scope>
    <source>
        <strain evidence="1">MPI-CAGE-CH-0230</strain>
    </source>
</reference>
<accession>A0A9P9BHW9</accession>